<dbReference type="EMBL" id="CM043795">
    <property type="protein sequence ID" value="KAI4817397.1"/>
    <property type="molecule type" value="Genomic_DNA"/>
</dbReference>
<reference evidence="1" key="1">
    <citation type="submission" date="2022-05" db="EMBL/GenBank/DDBJ databases">
        <title>Chromosome-level genome of Chaenocephalus aceratus.</title>
        <authorList>
            <person name="Park H."/>
        </authorList>
    </citation>
    <scope>NUCLEOTIDE SEQUENCE</scope>
    <source>
        <strain evidence="1">KU_202001</strain>
    </source>
</reference>
<dbReference type="Proteomes" id="UP001057452">
    <property type="component" value="Chromosome 11"/>
</dbReference>
<gene>
    <name evidence="1" type="ORF">KUCAC02_010798</name>
</gene>
<comment type="caution">
    <text evidence="1">The sequence shown here is derived from an EMBL/GenBank/DDBJ whole genome shotgun (WGS) entry which is preliminary data.</text>
</comment>
<protein>
    <submittedName>
        <fullName evidence="1">Uncharacterized protein</fullName>
    </submittedName>
</protein>
<accession>A0ACB9WUC5</accession>
<keyword evidence="2" id="KW-1185">Reference proteome</keyword>
<proteinExistence type="predicted"/>
<name>A0ACB9WUC5_CHAAC</name>
<feature type="non-terminal residue" evidence="1">
    <location>
        <position position="63"/>
    </location>
</feature>
<organism evidence="1 2">
    <name type="scientific">Chaenocephalus aceratus</name>
    <name type="common">Blackfin icefish</name>
    <name type="synonym">Chaenichthys aceratus</name>
    <dbReference type="NCBI Taxonomy" id="36190"/>
    <lineage>
        <taxon>Eukaryota</taxon>
        <taxon>Metazoa</taxon>
        <taxon>Chordata</taxon>
        <taxon>Craniata</taxon>
        <taxon>Vertebrata</taxon>
        <taxon>Euteleostomi</taxon>
        <taxon>Actinopterygii</taxon>
        <taxon>Neopterygii</taxon>
        <taxon>Teleostei</taxon>
        <taxon>Neoteleostei</taxon>
        <taxon>Acanthomorphata</taxon>
        <taxon>Eupercaria</taxon>
        <taxon>Perciformes</taxon>
        <taxon>Notothenioidei</taxon>
        <taxon>Channichthyidae</taxon>
        <taxon>Chaenocephalus</taxon>
    </lineage>
</organism>
<sequence length="63" mass="7371">RGVCVFFNLFHLLEFPFNAIRQSSERTSRQKRRLLQGKLFPSLWCFVLIGGPVVEVYNVETPE</sequence>
<evidence type="ECO:0000313" key="2">
    <source>
        <dbReference type="Proteomes" id="UP001057452"/>
    </source>
</evidence>
<evidence type="ECO:0000313" key="1">
    <source>
        <dbReference type="EMBL" id="KAI4817397.1"/>
    </source>
</evidence>
<feature type="non-terminal residue" evidence="1">
    <location>
        <position position="1"/>
    </location>
</feature>